<feature type="binding site" evidence="8">
    <location>
        <position position="33"/>
    </location>
    <ligand>
        <name>FMN</name>
        <dbReference type="ChEBI" id="CHEBI:58210"/>
        <note>ligand shared between dimeric partners</note>
    </ligand>
</feature>
<evidence type="ECO:0000256" key="4">
    <source>
        <dbReference type="ARBA" id="ARBA00022857"/>
    </source>
</evidence>
<dbReference type="GO" id="GO:0016491">
    <property type="term" value="F:oxidoreductase activity"/>
    <property type="evidence" value="ECO:0007669"/>
    <property type="project" value="UniProtKB-UniRule"/>
</dbReference>
<comment type="similarity">
    <text evidence="1 7">Belongs to the nitroreductase family.</text>
</comment>
<dbReference type="CDD" id="cd02135">
    <property type="entry name" value="YdjA-like"/>
    <property type="match status" value="1"/>
</dbReference>
<name>A0A5Q2QDQ8_9GAMM</name>
<keyword evidence="6 7" id="KW-0520">NAD</keyword>
<comment type="cofactor">
    <cofactor evidence="8">
        <name>FMN</name>
        <dbReference type="ChEBI" id="CHEBI:58210"/>
    </cofactor>
    <text evidence="8">Binds 1 FMN per subunit.</text>
</comment>
<feature type="binding site" description="in other chain" evidence="8">
    <location>
        <begin position="130"/>
        <end position="132"/>
    </location>
    <ligand>
        <name>FMN</name>
        <dbReference type="ChEBI" id="CHEBI:58210"/>
        <note>ligand shared between dimeric partners</note>
    </ligand>
</feature>
<evidence type="ECO:0000256" key="8">
    <source>
        <dbReference type="PIRSR" id="PIRSR000232-1"/>
    </source>
</evidence>
<dbReference type="Gene3D" id="3.40.109.10">
    <property type="entry name" value="NADH Oxidase"/>
    <property type="match status" value="1"/>
</dbReference>
<dbReference type="Proteomes" id="UP000388235">
    <property type="component" value="Chromosome"/>
</dbReference>
<accession>A0A5Q2QDQ8</accession>
<evidence type="ECO:0000256" key="1">
    <source>
        <dbReference type="ARBA" id="ARBA00007118"/>
    </source>
</evidence>
<dbReference type="Pfam" id="PF00881">
    <property type="entry name" value="Nitroreductase"/>
    <property type="match status" value="1"/>
</dbReference>
<gene>
    <name evidence="10" type="ORF">GH975_07915</name>
</gene>
<dbReference type="PANTHER" id="PTHR43821:SF1">
    <property type="entry name" value="NAD(P)H NITROREDUCTASE YDJA-RELATED"/>
    <property type="match status" value="1"/>
</dbReference>
<dbReference type="PIRSF" id="PIRSF000232">
    <property type="entry name" value="YdjA"/>
    <property type="match status" value="1"/>
</dbReference>
<dbReference type="InterPro" id="IPR026021">
    <property type="entry name" value="YdjA-like"/>
</dbReference>
<dbReference type="InterPro" id="IPR000415">
    <property type="entry name" value="Nitroreductase-like"/>
</dbReference>
<dbReference type="AlphaFoldDB" id="A0A5Q2QDQ8"/>
<protein>
    <recommendedName>
        <fullName evidence="7">Putative NAD(P)H nitroreductase</fullName>
        <ecNumber evidence="7">1.-.-.-</ecNumber>
    </recommendedName>
</protein>
<dbReference type="PANTHER" id="PTHR43821">
    <property type="entry name" value="NAD(P)H NITROREDUCTASE YDJA-RELATED"/>
    <property type="match status" value="1"/>
</dbReference>
<keyword evidence="5 7" id="KW-0560">Oxidoreductase</keyword>
<keyword evidence="11" id="KW-1185">Reference proteome</keyword>
<dbReference type="EMBL" id="CP045871">
    <property type="protein sequence ID" value="QGG80501.1"/>
    <property type="molecule type" value="Genomic_DNA"/>
</dbReference>
<evidence type="ECO:0000256" key="6">
    <source>
        <dbReference type="ARBA" id="ARBA00023027"/>
    </source>
</evidence>
<keyword evidence="4 7" id="KW-0521">NADP</keyword>
<dbReference type="OrthoDB" id="9804207at2"/>
<sequence>MIETLLSRTSVPKLMAPAPSPEQLEQIIQAAARAADHGRLRPWRFIVIEGLGLDSFGQLMVDSQRENNEVDDEFAAKLAKKPHRAPMIVAVVCSPKEHPKVPEIEQIISAGAAAQLMVTAAHAIGLGAMWRSGSLMFTETMARGLGLNDAESLVGLVYLGTAAGKSPRPQPLDSANYVSYYTG</sequence>
<evidence type="ECO:0000313" key="10">
    <source>
        <dbReference type="EMBL" id="QGG80501.1"/>
    </source>
</evidence>
<feature type="binding site" description="in other chain" evidence="8">
    <location>
        <begin position="8"/>
        <end position="10"/>
    </location>
    <ligand>
        <name>FMN</name>
        <dbReference type="ChEBI" id="CHEBI:58210"/>
        <note>ligand shared between dimeric partners</note>
    </ligand>
</feature>
<feature type="binding site" evidence="8">
    <location>
        <position position="37"/>
    </location>
    <ligand>
        <name>FMN</name>
        <dbReference type="ChEBI" id="CHEBI:58210"/>
        <note>ligand shared between dimeric partners</note>
    </ligand>
</feature>
<evidence type="ECO:0000256" key="5">
    <source>
        <dbReference type="ARBA" id="ARBA00023002"/>
    </source>
</evidence>
<evidence type="ECO:0000256" key="7">
    <source>
        <dbReference type="PIRNR" id="PIRNR000232"/>
    </source>
</evidence>
<evidence type="ECO:0000259" key="9">
    <source>
        <dbReference type="Pfam" id="PF00881"/>
    </source>
</evidence>
<organism evidence="10 11">
    <name type="scientific">Litorivicinus lipolyticus</name>
    <dbReference type="NCBI Taxonomy" id="418701"/>
    <lineage>
        <taxon>Bacteria</taxon>
        <taxon>Pseudomonadati</taxon>
        <taxon>Pseudomonadota</taxon>
        <taxon>Gammaproteobacteria</taxon>
        <taxon>Oceanospirillales</taxon>
        <taxon>Litorivicinaceae</taxon>
        <taxon>Litorivicinus</taxon>
    </lineage>
</organism>
<dbReference type="EC" id="1.-.-.-" evidence="7"/>
<evidence type="ECO:0000256" key="3">
    <source>
        <dbReference type="ARBA" id="ARBA00022643"/>
    </source>
</evidence>
<dbReference type="InterPro" id="IPR052530">
    <property type="entry name" value="NAD(P)H_nitroreductase"/>
</dbReference>
<evidence type="ECO:0000256" key="2">
    <source>
        <dbReference type="ARBA" id="ARBA00022630"/>
    </source>
</evidence>
<reference evidence="10 11" key="1">
    <citation type="submission" date="2019-11" db="EMBL/GenBank/DDBJ databases">
        <authorList>
            <person name="Khan S.A."/>
            <person name="Jeon C.O."/>
            <person name="Chun B.H."/>
        </authorList>
    </citation>
    <scope>NUCLEOTIDE SEQUENCE [LARGE SCALE GENOMIC DNA]</scope>
    <source>
        <strain evidence="10 11">IMCC 1097</strain>
    </source>
</reference>
<feature type="domain" description="Nitroreductase" evidence="9">
    <location>
        <begin position="7"/>
        <end position="160"/>
    </location>
</feature>
<keyword evidence="2 7" id="KW-0285">Flavoprotein</keyword>
<dbReference type="KEGG" id="llp:GH975_07915"/>
<dbReference type="RefSeq" id="WP_153714005.1">
    <property type="nucleotide sequence ID" value="NZ_CP045871.1"/>
</dbReference>
<evidence type="ECO:0000313" key="11">
    <source>
        <dbReference type="Proteomes" id="UP000388235"/>
    </source>
</evidence>
<proteinExistence type="inferred from homology"/>
<dbReference type="SUPFAM" id="SSF55469">
    <property type="entry name" value="FMN-dependent nitroreductase-like"/>
    <property type="match status" value="1"/>
</dbReference>
<keyword evidence="3 7" id="KW-0288">FMN</keyword>
<dbReference type="InterPro" id="IPR029479">
    <property type="entry name" value="Nitroreductase"/>
</dbReference>